<dbReference type="AlphaFoldDB" id="H8KPQ3"/>
<proteinExistence type="predicted"/>
<reference evidence="1" key="1">
    <citation type="submission" date="2012-02" db="EMBL/GenBank/DDBJ databases">
        <title>The complete genome of Solitalea canadensis DSM 3403.</title>
        <authorList>
            <consortium name="US DOE Joint Genome Institute (JGI-PGF)"/>
            <person name="Lucas S."/>
            <person name="Copeland A."/>
            <person name="Lapidus A."/>
            <person name="Glavina del Rio T."/>
            <person name="Dalin E."/>
            <person name="Tice H."/>
            <person name="Bruce D."/>
            <person name="Goodwin L."/>
            <person name="Pitluck S."/>
            <person name="Peters L."/>
            <person name="Ovchinnikova G."/>
            <person name="Lu M."/>
            <person name="Kyrpides N."/>
            <person name="Mavromatis K."/>
            <person name="Ivanova N."/>
            <person name="Brettin T."/>
            <person name="Detter J.C."/>
            <person name="Han C."/>
            <person name="Larimer F."/>
            <person name="Land M."/>
            <person name="Hauser L."/>
            <person name="Markowitz V."/>
            <person name="Cheng J.-F."/>
            <person name="Hugenholtz P."/>
            <person name="Woyke T."/>
            <person name="Wu D."/>
            <person name="Spring S."/>
            <person name="Schroeder M."/>
            <person name="Kopitz M."/>
            <person name="Brambilla E."/>
            <person name="Klenk H.-P."/>
            <person name="Eisen J.A."/>
        </authorList>
    </citation>
    <scope>NUCLEOTIDE SEQUENCE</scope>
    <source>
        <strain evidence="1">DSM 3403</strain>
    </source>
</reference>
<dbReference type="STRING" id="929556.Solca_0836"/>
<dbReference type="Proteomes" id="UP000007590">
    <property type="component" value="Chromosome"/>
</dbReference>
<keyword evidence="2" id="KW-1185">Reference proteome</keyword>
<accession>H8KPQ3</accession>
<evidence type="ECO:0000313" key="2">
    <source>
        <dbReference type="Proteomes" id="UP000007590"/>
    </source>
</evidence>
<organism evidence="1 2">
    <name type="scientific">Solitalea canadensis (strain ATCC 29591 / DSM 3403 / JCM 21819 / LMG 8368 / NBRC 15130 / NCIMB 12057 / USAM 9D)</name>
    <name type="common">Flexibacter canadensis</name>
    <dbReference type="NCBI Taxonomy" id="929556"/>
    <lineage>
        <taxon>Bacteria</taxon>
        <taxon>Pseudomonadati</taxon>
        <taxon>Bacteroidota</taxon>
        <taxon>Sphingobacteriia</taxon>
        <taxon>Sphingobacteriales</taxon>
        <taxon>Sphingobacteriaceae</taxon>
        <taxon>Solitalea</taxon>
    </lineage>
</organism>
<dbReference type="OrthoDB" id="696745at2"/>
<gene>
    <name evidence="1" type="ordered locus">Solca_0836</name>
</gene>
<dbReference type="KEGG" id="scn:Solca_0836"/>
<dbReference type="RefSeq" id="WP_014679179.1">
    <property type="nucleotide sequence ID" value="NC_017770.1"/>
</dbReference>
<evidence type="ECO:0000313" key="1">
    <source>
        <dbReference type="EMBL" id="AFD05951.1"/>
    </source>
</evidence>
<dbReference type="HOGENOM" id="CLU_392265_0_0_10"/>
<dbReference type="EMBL" id="CP003349">
    <property type="protein sequence ID" value="AFD05951.1"/>
    <property type="molecule type" value="Genomic_DNA"/>
</dbReference>
<protein>
    <submittedName>
        <fullName evidence="1">Uncharacterized protein</fullName>
    </submittedName>
</protein>
<name>H8KPQ3_SOLCM</name>
<sequence length="703" mass="79633">MLSIRINGESLDLEPGTKLQLEVSHPAFNSRELVGTYSYPIKAKLTPKNKRLINHLHRPERIGDLEKGFECELYNGDTFHKKGIFKFKISNGTIEGYILADNSGVANILSKTTLNDLFKDTTFQLGNNASEIKNNIAATWINFPKVPYVFPYVVNYIANSPERDENGVVITPVVSSMNPVYLSAETNSYEMRYGLAEPPTKSAYMQFPFFSLKYVVIECCKLLGYQAKGSWFSDPWLDRILIFNNVALPLIVSTIGTLKITAGDHLPQISIGKFFNALKNSFGIQILLDPETLTADFTPLKEALVSTSVEDFTTKTGHMKDLNSNEYSGLTIKPTFDSDDKMWSDSPPPIDVTGDPRDPIVREYNFNGGGETYELGTGPILMGTFRTDRDRADERTLLLPVVNQSCLIRDPLVAAGDMADETKHKFSLRFFTYYGMQPDSLGYYYPFASSGVTNYNNIRVGEYAMIYEGEFGLFKRWLEPWFEFQKNAKVAVFNMNLNGSEFTKKLLKLPKIILTDEGVKMRCILSRLSYEFPTYASAEMEVYTQSATPSRSAVPVNPPEYIPPVDGSVPVNPIIIYAILEIENHRRYNEGGLFDNRYKISGDIVIRFYSDRAGTKPFIANNLNVKYKMDHVNRINSYMSFSENRQVICNGSKVVLFSNYTFLMAYRYTKYQDYFSLLPSVGYNIITTRSNPSAPNIGPRPRY</sequence>
<dbReference type="eggNOG" id="ENOG5033521">
    <property type="taxonomic scope" value="Bacteria"/>
</dbReference>